<evidence type="ECO:0000313" key="1">
    <source>
        <dbReference type="EMBL" id="MFC4958801.1"/>
    </source>
</evidence>
<proteinExistence type="predicted"/>
<gene>
    <name evidence="1" type="ORF">ACFPFX_21170</name>
</gene>
<reference evidence="2" key="1">
    <citation type="journal article" date="2019" name="Int. J. Syst. Evol. Microbiol.">
        <title>The Global Catalogue of Microorganisms (GCM) 10K type strain sequencing project: providing services to taxonomists for standard genome sequencing and annotation.</title>
        <authorList>
            <consortium name="The Broad Institute Genomics Platform"/>
            <consortium name="The Broad Institute Genome Sequencing Center for Infectious Disease"/>
            <person name="Wu L."/>
            <person name="Ma J."/>
        </authorList>
    </citation>
    <scope>NUCLEOTIDE SEQUENCE [LARGE SCALE GENOMIC DNA]</scope>
    <source>
        <strain evidence="2">CCM 7224</strain>
    </source>
</reference>
<dbReference type="EMBL" id="JBHSIZ010000021">
    <property type="protein sequence ID" value="MFC4958801.1"/>
    <property type="molecule type" value="Genomic_DNA"/>
</dbReference>
<dbReference type="InterPro" id="IPR002514">
    <property type="entry name" value="Transposase_8"/>
</dbReference>
<sequence length="146" mass="16181">MSRPGRQDGGRGVPPVAEVAREIQVNEGTLGTWVSRYRQERAGDEPHLKISERARLRELERENREFPMKTEVLGKAAAFFAQEYRWRRSTSSSTAKPTTFRCGGCAPGRESPHSALPLEIEAALGHLLVRKRLSSAGSGRSPQTPN</sequence>
<dbReference type="Gene3D" id="1.10.10.60">
    <property type="entry name" value="Homeodomain-like"/>
    <property type="match status" value="1"/>
</dbReference>
<dbReference type="SUPFAM" id="SSF46689">
    <property type="entry name" value="Homeodomain-like"/>
    <property type="match status" value="1"/>
</dbReference>
<evidence type="ECO:0000313" key="2">
    <source>
        <dbReference type="Proteomes" id="UP001595834"/>
    </source>
</evidence>
<dbReference type="RefSeq" id="WP_381227479.1">
    <property type="nucleotide sequence ID" value="NZ_BAAASQ010000032.1"/>
</dbReference>
<dbReference type="Proteomes" id="UP001595834">
    <property type="component" value="Unassembled WGS sequence"/>
</dbReference>
<protein>
    <submittedName>
        <fullName evidence="1">Transposase</fullName>
    </submittedName>
</protein>
<comment type="caution">
    <text evidence="1">The sequence shown here is derived from an EMBL/GenBank/DDBJ whole genome shotgun (WGS) entry which is preliminary data.</text>
</comment>
<name>A0ABV9UT73_9ACTN</name>
<organism evidence="1 2">
    <name type="scientific">Streptomyces mauvecolor</name>
    <dbReference type="NCBI Taxonomy" id="58345"/>
    <lineage>
        <taxon>Bacteria</taxon>
        <taxon>Bacillati</taxon>
        <taxon>Actinomycetota</taxon>
        <taxon>Actinomycetes</taxon>
        <taxon>Kitasatosporales</taxon>
        <taxon>Streptomycetaceae</taxon>
        <taxon>Streptomyces</taxon>
    </lineage>
</organism>
<keyword evidence="2" id="KW-1185">Reference proteome</keyword>
<dbReference type="InterPro" id="IPR009057">
    <property type="entry name" value="Homeodomain-like_sf"/>
</dbReference>
<dbReference type="Pfam" id="PF01527">
    <property type="entry name" value="HTH_Tnp_1"/>
    <property type="match status" value="1"/>
</dbReference>
<accession>A0ABV9UT73</accession>